<accession>A0A0C3RZ60</accession>
<gene>
    <name evidence="1" type="ORF">PHLGIDRAFT_340886</name>
</gene>
<name>A0A0C3RZ60_PHLG1</name>
<keyword evidence="2" id="KW-1185">Reference proteome</keyword>
<dbReference type="HOGENOM" id="CLU_1421889_0_0_1"/>
<dbReference type="EMBL" id="KN840753">
    <property type="protein sequence ID" value="KIP01657.1"/>
    <property type="molecule type" value="Genomic_DNA"/>
</dbReference>
<organism evidence="1 2">
    <name type="scientific">Phlebiopsis gigantea (strain 11061_1 CR5-6)</name>
    <name type="common">White-rot fungus</name>
    <name type="synonym">Peniophora gigantea</name>
    <dbReference type="NCBI Taxonomy" id="745531"/>
    <lineage>
        <taxon>Eukaryota</taxon>
        <taxon>Fungi</taxon>
        <taxon>Dikarya</taxon>
        <taxon>Basidiomycota</taxon>
        <taxon>Agaricomycotina</taxon>
        <taxon>Agaricomycetes</taxon>
        <taxon>Polyporales</taxon>
        <taxon>Phanerochaetaceae</taxon>
        <taxon>Phlebiopsis</taxon>
    </lineage>
</organism>
<dbReference type="Proteomes" id="UP000053257">
    <property type="component" value="Unassembled WGS sequence"/>
</dbReference>
<evidence type="ECO:0000313" key="2">
    <source>
        <dbReference type="Proteomes" id="UP000053257"/>
    </source>
</evidence>
<sequence>MCRSQLPRPQTTTITFRGTRSAARRRASVPWCRHPPRATYAIWTAMRVALRSQGQWTYVGRRRAPRASSSTDTIPRRDGGALCGAQCTHTPVRPGRPMLGRCPARRASHHPACRNWPVAVVAVNSPLSARPYLAATHAGAACRAPLRPRHVLCQLRVVGFSRPASAHAGRSPRCVQYSSERHVELVNKQCC</sequence>
<protein>
    <submittedName>
        <fullName evidence="1">Uncharacterized protein</fullName>
    </submittedName>
</protein>
<dbReference type="AlphaFoldDB" id="A0A0C3RZ60"/>
<reference evidence="1 2" key="1">
    <citation type="journal article" date="2014" name="PLoS Genet.">
        <title>Analysis of the Phlebiopsis gigantea genome, transcriptome and secretome provides insight into its pioneer colonization strategies of wood.</title>
        <authorList>
            <person name="Hori C."/>
            <person name="Ishida T."/>
            <person name="Igarashi K."/>
            <person name="Samejima M."/>
            <person name="Suzuki H."/>
            <person name="Master E."/>
            <person name="Ferreira P."/>
            <person name="Ruiz-Duenas F.J."/>
            <person name="Held B."/>
            <person name="Canessa P."/>
            <person name="Larrondo L.F."/>
            <person name="Schmoll M."/>
            <person name="Druzhinina I.S."/>
            <person name="Kubicek C.P."/>
            <person name="Gaskell J.A."/>
            <person name="Kersten P."/>
            <person name="St John F."/>
            <person name="Glasner J."/>
            <person name="Sabat G."/>
            <person name="Splinter BonDurant S."/>
            <person name="Syed K."/>
            <person name="Yadav J."/>
            <person name="Mgbeahuruike A.C."/>
            <person name="Kovalchuk A."/>
            <person name="Asiegbu F.O."/>
            <person name="Lackner G."/>
            <person name="Hoffmeister D."/>
            <person name="Rencoret J."/>
            <person name="Gutierrez A."/>
            <person name="Sun H."/>
            <person name="Lindquist E."/>
            <person name="Barry K."/>
            <person name="Riley R."/>
            <person name="Grigoriev I.V."/>
            <person name="Henrissat B."/>
            <person name="Kues U."/>
            <person name="Berka R.M."/>
            <person name="Martinez A.T."/>
            <person name="Covert S.F."/>
            <person name="Blanchette R.A."/>
            <person name="Cullen D."/>
        </authorList>
    </citation>
    <scope>NUCLEOTIDE SEQUENCE [LARGE SCALE GENOMIC DNA]</scope>
    <source>
        <strain evidence="1 2">11061_1 CR5-6</strain>
    </source>
</reference>
<proteinExistence type="predicted"/>
<evidence type="ECO:0000313" key="1">
    <source>
        <dbReference type="EMBL" id="KIP01657.1"/>
    </source>
</evidence>